<comment type="caution">
    <text evidence="2">The sequence shown here is derived from an EMBL/GenBank/DDBJ whole genome shotgun (WGS) entry which is preliminary data.</text>
</comment>
<dbReference type="AlphaFoldDB" id="A0A8T0EL64"/>
<evidence type="ECO:0000313" key="2">
    <source>
        <dbReference type="EMBL" id="KAF8772969.1"/>
    </source>
</evidence>
<evidence type="ECO:0000256" key="1">
    <source>
        <dbReference type="SAM" id="MobiDB-lite"/>
    </source>
</evidence>
<keyword evidence="3" id="KW-1185">Reference proteome</keyword>
<reference evidence="2" key="2">
    <citation type="submission" date="2020-06" db="EMBL/GenBank/DDBJ databases">
        <authorList>
            <person name="Sheffer M."/>
        </authorList>
    </citation>
    <scope>NUCLEOTIDE SEQUENCE</scope>
</reference>
<feature type="compositionally biased region" description="Basic and acidic residues" evidence="1">
    <location>
        <begin position="39"/>
        <end position="50"/>
    </location>
</feature>
<organism evidence="2 3">
    <name type="scientific">Argiope bruennichi</name>
    <name type="common">Wasp spider</name>
    <name type="synonym">Aranea bruennichi</name>
    <dbReference type="NCBI Taxonomy" id="94029"/>
    <lineage>
        <taxon>Eukaryota</taxon>
        <taxon>Metazoa</taxon>
        <taxon>Ecdysozoa</taxon>
        <taxon>Arthropoda</taxon>
        <taxon>Chelicerata</taxon>
        <taxon>Arachnida</taxon>
        <taxon>Araneae</taxon>
        <taxon>Araneomorphae</taxon>
        <taxon>Entelegynae</taxon>
        <taxon>Araneoidea</taxon>
        <taxon>Araneidae</taxon>
        <taxon>Argiope</taxon>
    </lineage>
</organism>
<name>A0A8T0EL64_ARGBR</name>
<gene>
    <name evidence="2" type="ORF">HNY73_015674</name>
</gene>
<sequence>MTDQKCNGFERRASPGDASPWHYNHGAQRTPCVGLAQDKQTKPTGKPERRRIQSRIVDSTDLNVCSPVRSKNQGPYRRSRQQLILAKRRDLAEGKVLRVGIRLHEREKITYPQRVRALFLLDTHGRILRDRAGPSKVSRMEKLTEGIAISISEGENDAVDTLKHC</sequence>
<accession>A0A8T0EL64</accession>
<proteinExistence type="predicted"/>
<evidence type="ECO:0000313" key="3">
    <source>
        <dbReference type="Proteomes" id="UP000807504"/>
    </source>
</evidence>
<dbReference type="Proteomes" id="UP000807504">
    <property type="component" value="Unassembled WGS sequence"/>
</dbReference>
<feature type="region of interest" description="Disordered" evidence="1">
    <location>
        <begin position="1"/>
        <end position="50"/>
    </location>
</feature>
<reference evidence="2" key="1">
    <citation type="journal article" date="2020" name="bioRxiv">
        <title>Chromosome-level reference genome of the European wasp spider Argiope bruennichi: a resource for studies on range expansion and evolutionary adaptation.</title>
        <authorList>
            <person name="Sheffer M.M."/>
            <person name="Hoppe A."/>
            <person name="Krehenwinkel H."/>
            <person name="Uhl G."/>
            <person name="Kuss A.W."/>
            <person name="Jensen L."/>
            <person name="Jensen C."/>
            <person name="Gillespie R.G."/>
            <person name="Hoff K.J."/>
            <person name="Prost S."/>
        </authorList>
    </citation>
    <scope>NUCLEOTIDE SEQUENCE</scope>
</reference>
<protein>
    <submittedName>
        <fullName evidence="2">Uncharacterized protein</fullName>
    </submittedName>
</protein>
<dbReference type="EMBL" id="JABXBU010002227">
    <property type="protein sequence ID" value="KAF8772969.1"/>
    <property type="molecule type" value="Genomic_DNA"/>
</dbReference>